<keyword evidence="3" id="KW-1185">Reference proteome</keyword>
<feature type="signal peptide" evidence="1">
    <location>
        <begin position="1"/>
        <end position="23"/>
    </location>
</feature>
<gene>
    <name evidence="2" type="ORF">FHW37_104263</name>
</gene>
<sequence length="111" mass="11516">MKTAIAASLLLLGATLGAAPALADQTAASEILFGKAYDDNVIAIQVAPIYGQGDDSNRTPQAHNALTIRAAQAEAAHDRGLQHALAERGIALHNVLKVITAGNGGKIVYYR</sequence>
<evidence type="ECO:0008006" key="4">
    <source>
        <dbReference type="Google" id="ProtNLM"/>
    </source>
</evidence>
<organism evidence="2 3">
    <name type="scientific">Neorhizobium alkalisoli</name>
    <dbReference type="NCBI Taxonomy" id="528178"/>
    <lineage>
        <taxon>Bacteria</taxon>
        <taxon>Pseudomonadati</taxon>
        <taxon>Pseudomonadota</taxon>
        <taxon>Alphaproteobacteria</taxon>
        <taxon>Hyphomicrobiales</taxon>
        <taxon>Rhizobiaceae</taxon>
        <taxon>Rhizobium/Agrobacterium group</taxon>
        <taxon>Neorhizobium</taxon>
    </lineage>
</organism>
<dbReference type="Proteomes" id="UP000320653">
    <property type="component" value="Unassembled WGS sequence"/>
</dbReference>
<evidence type="ECO:0000313" key="3">
    <source>
        <dbReference type="Proteomes" id="UP000320653"/>
    </source>
</evidence>
<reference evidence="2 3" key="1">
    <citation type="submission" date="2019-06" db="EMBL/GenBank/DDBJ databases">
        <title>Sorghum-associated microbial communities from plants grown in Nebraska, USA.</title>
        <authorList>
            <person name="Schachtman D."/>
        </authorList>
    </citation>
    <scope>NUCLEOTIDE SEQUENCE [LARGE SCALE GENOMIC DNA]</scope>
    <source>
        <strain evidence="2 3">1225</strain>
    </source>
</reference>
<dbReference type="OrthoDB" id="8401399at2"/>
<dbReference type="EMBL" id="VIWP01000004">
    <property type="protein sequence ID" value="TWF52992.1"/>
    <property type="molecule type" value="Genomic_DNA"/>
</dbReference>
<name>A0A561QRQ9_9HYPH</name>
<evidence type="ECO:0000256" key="1">
    <source>
        <dbReference type="SAM" id="SignalP"/>
    </source>
</evidence>
<keyword evidence="1" id="KW-0732">Signal</keyword>
<comment type="caution">
    <text evidence="2">The sequence shown here is derived from an EMBL/GenBank/DDBJ whole genome shotgun (WGS) entry which is preliminary data.</text>
</comment>
<accession>A0A561QRQ9</accession>
<evidence type="ECO:0000313" key="2">
    <source>
        <dbReference type="EMBL" id="TWF52992.1"/>
    </source>
</evidence>
<dbReference type="RefSeq" id="WP_145638475.1">
    <property type="nucleotide sequence ID" value="NZ_VIWP01000004.1"/>
</dbReference>
<dbReference type="AlphaFoldDB" id="A0A561QRQ9"/>
<proteinExistence type="predicted"/>
<protein>
    <recommendedName>
        <fullName evidence="4">DUF541 domain-containing protein</fullName>
    </recommendedName>
</protein>
<feature type="chain" id="PRO_5021847286" description="DUF541 domain-containing protein" evidence="1">
    <location>
        <begin position="24"/>
        <end position="111"/>
    </location>
</feature>